<organism evidence="2 3">
    <name type="scientific">Grifola frondosa</name>
    <name type="common">Maitake</name>
    <name type="synonym">Polyporus frondosus</name>
    <dbReference type="NCBI Taxonomy" id="5627"/>
    <lineage>
        <taxon>Eukaryota</taxon>
        <taxon>Fungi</taxon>
        <taxon>Dikarya</taxon>
        <taxon>Basidiomycota</taxon>
        <taxon>Agaricomycotina</taxon>
        <taxon>Agaricomycetes</taxon>
        <taxon>Polyporales</taxon>
        <taxon>Grifolaceae</taxon>
        <taxon>Grifola</taxon>
    </lineage>
</organism>
<dbReference type="Pfam" id="PF18803">
    <property type="entry name" value="CxC2"/>
    <property type="match status" value="1"/>
</dbReference>
<dbReference type="STRING" id="5627.A0A1C7MC78"/>
<dbReference type="AlphaFoldDB" id="A0A1C7MC78"/>
<dbReference type="EMBL" id="LUGG01000005">
    <property type="protein sequence ID" value="OBZ74523.1"/>
    <property type="molecule type" value="Genomic_DNA"/>
</dbReference>
<protein>
    <recommendedName>
        <fullName evidence="1">CxC2-like cysteine cluster KDZ transposase-associated domain-containing protein</fullName>
    </recommendedName>
</protein>
<dbReference type="OrthoDB" id="2795915at2759"/>
<reference evidence="2 3" key="1">
    <citation type="submission" date="2016-03" db="EMBL/GenBank/DDBJ databases">
        <title>Whole genome sequencing of Grifola frondosa 9006-11.</title>
        <authorList>
            <person name="Min B."/>
            <person name="Park H."/>
            <person name="Kim J.-G."/>
            <person name="Cho H."/>
            <person name="Oh Y.-L."/>
            <person name="Kong W.-S."/>
            <person name="Choi I.-G."/>
        </authorList>
    </citation>
    <scope>NUCLEOTIDE SEQUENCE [LARGE SCALE GENOMIC DNA]</scope>
    <source>
        <strain evidence="2 3">9006-11</strain>
    </source>
</reference>
<comment type="caution">
    <text evidence="2">The sequence shown here is derived from an EMBL/GenBank/DDBJ whole genome shotgun (WGS) entry which is preliminary data.</text>
</comment>
<dbReference type="CDD" id="cd19757">
    <property type="entry name" value="Bbox1"/>
    <property type="match status" value="1"/>
</dbReference>
<feature type="domain" description="CxC2-like cysteine cluster KDZ transposase-associated" evidence="1">
    <location>
        <begin position="172"/>
        <end position="215"/>
    </location>
</feature>
<proteinExistence type="predicted"/>
<name>A0A1C7MC78_GRIFR</name>
<accession>A0A1C7MC78</accession>
<dbReference type="Proteomes" id="UP000092993">
    <property type="component" value="Unassembled WGS sequence"/>
</dbReference>
<evidence type="ECO:0000259" key="1">
    <source>
        <dbReference type="Pfam" id="PF18803"/>
    </source>
</evidence>
<dbReference type="OMA" id="HDINIPN"/>
<keyword evidence="3" id="KW-1185">Reference proteome</keyword>
<evidence type="ECO:0000313" key="2">
    <source>
        <dbReference type="EMBL" id="OBZ74523.1"/>
    </source>
</evidence>
<gene>
    <name evidence="2" type="ORF">A0H81_05787</name>
</gene>
<evidence type="ECO:0000313" key="3">
    <source>
        <dbReference type="Proteomes" id="UP000092993"/>
    </source>
</evidence>
<sequence>MYTSADSTLFDDVILGSNIDDTDTDAIYDLSDYLDDFQHRKRTPGDDPLGQWVPHIDEYLDELMRLEGHGDYQDSLCPVCGIAEATLRCSDCDDLRLLCAGCTISRHLANPVHRVSVWTGTYFQQTSLKALGLRVQLGHPPGERCLNPAHAFADDFVLLDSNGIHEIGLDFSTSDQPKTAATFRLLETFHLLSVQTKISGFEFYSALARRTDNTGVEPVKDRYPSFMRMVREWRHLKMLKRAGRGLDPGGVSATQPGGCAVLCTACPHPGVNIPPNWKDATKKSMDANFRLKRKKVSSHKKDPGLNHGYAYVVEENAYKSHLSTFSDLIPRSPMTATTTMLSSSRI</sequence>
<dbReference type="InterPro" id="IPR041457">
    <property type="entry name" value="CxC2_KDZ-assoc"/>
</dbReference>